<gene>
    <name evidence="1" type="ORF">XAT740_LOCUS59541</name>
</gene>
<keyword evidence="2" id="KW-1185">Reference proteome</keyword>
<name>A0A816GJY6_ADIRI</name>
<accession>A0A816GJY6</accession>
<dbReference type="Proteomes" id="UP000663828">
    <property type="component" value="Unassembled WGS sequence"/>
</dbReference>
<organism evidence="1 2">
    <name type="scientific">Adineta ricciae</name>
    <name type="common">Rotifer</name>
    <dbReference type="NCBI Taxonomy" id="249248"/>
    <lineage>
        <taxon>Eukaryota</taxon>
        <taxon>Metazoa</taxon>
        <taxon>Spiralia</taxon>
        <taxon>Gnathifera</taxon>
        <taxon>Rotifera</taxon>
        <taxon>Eurotatoria</taxon>
        <taxon>Bdelloidea</taxon>
        <taxon>Adinetida</taxon>
        <taxon>Adinetidae</taxon>
        <taxon>Adineta</taxon>
    </lineage>
</organism>
<proteinExistence type="predicted"/>
<protein>
    <submittedName>
        <fullName evidence="1">Uncharacterized protein</fullName>
    </submittedName>
</protein>
<dbReference type="AlphaFoldDB" id="A0A816GJY6"/>
<reference evidence="1" key="1">
    <citation type="submission" date="2021-02" db="EMBL/GenBank/DDBJ databases">
        <authorList>
            <person name="Nowell W R."/>
        </authorList>
    </citation>
    <scope>NUCLEOTIDE SEQUENCE</scope>
</reference>
<sequence length="112" mass="12704">MDIYFGIFNLLKNGSHVPSFVICSSAVRSSVACRSAVWWSQVTEFLRIPCRIASDPKVEFYGFSNPRSNNPARNRPVPGPFGDFMEAVFRRSDPTSGLLTWGELRVDHCRLY</sequence>
<dbReference type="EMBL" id="CAJNOR010013876">
    <property type="protein sequence ID" value="CAF1675616.1"/>
    <property type="molecule type" value="Genomic_DNA"/>
</dbReference>
<evidence type="ECO:0000313" key="1">
    <source>
        <dbReference type="EMBL" id="CAF1675616.1"/>
    </source>
</evidence>
<evidence type="ECO:0000313" key="2">
    <source>
        <dbReference type="Proteomes" id="UP000663828"/>
    </source>
</evidence>
<comment type="caution">
    <text evidence="1">The sequence shown here is derived from an EMBL/GenBank/DDBJ whole genome shotgun (WGS) entry which is preliminary data.</text>
</comment>